<accession>A0A250JLK6</accession>
<dbReference type="AlphaFoldDB" id="A0A250JLK6"/>
<keyword evidence="1" id="KW-1133">Transmembrane helix</keyword>
<name>A0A250JLK6_9BACT</name>
<reference evidence="2 3" key="1">
    <citation type="submission" date="2017-06" db="EMBL/GenBank/DDBJ databases">
        <title>Sequencing and comparative analysis of myxobacterial genomes.</title>
        <authorList>
            <person name="Rupp O."/>
            <person name="Goesmann A."/>
            <person name="Sogaard-Andersen L."/>
        </authorList>
    </citation>
    <scope>NUCLEOTIDE SEQUENCE [LARGE SCALE GENOMIC DNA]</scope>
    <source>
        <strain evidence="2 3">DSM 14697</strain>
    </source>
</reference>
<keyword evidence="3" id="KW-1185">Reference proteome</keyword>
<evidence type="ECO:0000256" key="1">
    <source>
        <dbReference type="SAM" id="Phobius"/>
    </source>
</evidence>
<keyword evidence="1" id="KW-0472">Membrane</keyword>
<evidence type="ECO:0000313" key="3">
    <source>
        <dbReference type="Proteomes" id="UP000217343"/>
    </source>
</evidence>
<dbReference type="KEGG" id="mmas:MYMAC_000336"/>
<evidence type="ECO:0000313" key="2">
    <source>
        <dbReference type="EMBL" id="ATB44764.1"/>
    </source>
</evidence>
<sequence>MSLAVCVRCGNSKVGAFTPCAGCGLDPAAHGTERELQARSVFLTDRYLPGGELEEMGRRIREGEPVTYDAGLLAQITEELRTQKLPIVSKVPAGLSIVVWTVVGVLLALAVGFLLMSRLRGP</sequence>
<keyword evidence="1" id="KW-0812">Transmembrane</keyword>
<feature type="transmembrane region" description="Helical" evidence="1">
    <location>
        <begin position="93"/>
        <end position="116"/>
    </location>
</feature>
<dbReference type="OrthoDB" id="5382880at2"/>
<dbReference type="EMBL" id="CP022203">
    <property type="protein sequence ID" value="ATB44764.1"/>
    <property type="molecule type" value="Genomic_DNA"/>
</dbReference>
<dbReference type="RefSeq" id="WP_095956797.1">
    <property type="nucleotide sequence ID" value="NZ_CP022203.1"/>
</dbReference>
<proteinExistence type="predicted"/>
<gene>
    <name evidence="2" type="ORF">MYMAC_000336</name>
</gene>
<organism evidence="2 3">
    <name type="scientific">Corallococcus macrosporus DSM 14697</name>
    <dbReference type="NCBI Taxonomy" id="1189310"/>
    <lineage>
        <taxon>Bacteria</taxon>
        <taxon>Pseudomonadati</taxon>
        <taxon>Myxococcota</taxon>
        <taxon>Myxococcia</taxon>
        <taxon>Myxococcales</taxon>
        <taxon>Cystobacterineae</taxon>
        <taxon>Myxococcaceae</taxon>
        <taxon>Corallococcus</taxon>
    </lineage>
</organism>
<protein>
    <submittedName>
        <fullName evidence="2">Uncharacterized protein</fullName>
    </submittedName>
</protein>
<dbReference type="Proteomes" id="UP000217343">
    <property type="component" value="Chromosome"/>
</dbReference>